<name>A0A1F6AGB4_9BACT</name>
<dbReference type="PANTHER" id="PTHR28055">
    <property type="entry name" value="ALTERED INHERITANCE OF MITOCHONDRIA PROTEIN 41, MITOCHONDRIAL"/>
    <property type="match status" value="1"/>
</dbReference>
<dbReference type="InterPro" id="IPR003789">
    <property type="entry name" value="Asn/Gln_tRNA_amidoTrase-B-like"/>
</dbReference>
<evidence type="ECO:0000313" key="1">
    <source>
        <dbReference type="EMBL" id="OGG23764.1"/>
    </source>
</evidence>
<evidence type="ECO:0000313" key="2">
    <source>
        <dbReference type="Proteomes" id="UP000178759"/>
    </source>
</evidence>
<dbReference type="AlphaFoldDB" id="A0A1F6AGB4"/>
<dbReference type="Gene3D" id="1.10.10.410">
    <property type="match status" value="1"/>
</dbReference>
<dbReference type="Pfam" id="PF09424">
    <property type="entry name" value="YqeY"/>
    <property type="match status" value="1"/>
</dbReference>
<dbReference type="InterPro" id="IPR023168">
    <property type="entry name" value="GatB_Yqey_C_2"/>
</dbReference>
<dbReference type="InterPro" id="IPR042184">
    <property type="entry name" value="YqeY/Aim41_N"/>
</dbReference>
<proteinExistence type="predicted"/>
<sequence>MLFDQLKTELTTAIKSGNTTGRDTLRFLLSAINNAAIAKYGNQSDKKLTEADVLDVIKKQVKTHKESIEAFEKAGRTELADKEKVELGILEGYLPKQISDEELKKLLEPIVSSGETNFGILMKQAMAQVSGKADGGRVSGLIKQMMTK</sequence>
<organism evidence="1 2">
    <name type="scientific">Candidatus Gottesmanbacteria bacterium RIFCSPLOWO2_01_FULL_43_11b</name>
    <dbReference type="NCBI Taxonomy" id="1798392"/>
    <lineage>
        <taxon>Bacteria</taxon>
        <taxon>Candidatus Gottesmaniibacteriota</taxon>
    </lineage>
</organism>
<dbReference type="InterPro" id="IPR019004">
    <property type="entry name" value="YqeY/Aim41"/>
</dbReference>
<dbReference type="EMBL" id="MFJV01000001">
    <property type="protein sequence ID" value="OGG23764.1"/>
    <property type="molecule type" value="Genomic_DNA"/>
</dbReference>
<dbReference type="Gene3D" id="1.10.1510.10">
    <property type="entry name" value="Uncharacterised protein YqeY/AIM41 PF09424, N-terminal domain"/>
    <property type="match status" value="1"/>
</dbReference>
<comment type="caution">
    <text evidence="1">The sequence shown here is derived from an EMBL/GenBank/DDBJ whole genome shotgun (WGS) entry which is preliminary data.</text>
</comment>
<reference evidence="1 2" key="1">
    <citation type="journal article" date="2016" name="Nat. Commun.">
        <title>Thousands of microbial genomes shed light on interconnected biogeochemical processes in an aquifer system.</title>
        <authorList>
            <person name="Anantharaman K."/>
            <person name="Brown C.T."/>
            <person name="Hug L.A."/>
            <person name="Sharon I."/>
            <person name="Castelle C.J."/>
            <person name="Probst A.J."/>
            <person name="Thomas B.C."/>
            <person name="Singh A."/>
            <person name="Wilkins M.J."/>
            <person name="Karaoz U."/>
            <person name="Brodie E.L."/>
            <person name="Williams K.H."/>
            <person name="Hubbard S.S."/>
            <person name="Banfield J.F."/>
        </authorList>
    </citation>
    <scope>NUCLEOTIDE SEQUENCE [LARGE SCALE GENOMIC DNA]</scope>
</reference>
<dbReference type="STRING" id="1798392.A3A79_00975"/>
<protein>
    <recommendedName>
        <fullName evidence="3">Glutamyl-tRNA amidotransferase</fullName>
    </recommendedName>
</protein>
<dbReference type="GO" id="GO:0016884">
    <property type="term" value="F:carbon-nitrogen ligase activity, with glutamine as amido-N-donor"/>
    <property type="evidence" value="ECO:0007669"/>
    <property type="project" value="InterPro"/>
</dbReference>
<accession>A0A1F6AGB4</accession>
<gene>
    <name evidence="1" type="ORF">A3A79_00975</name>
</gene>
<evidence type="ECO:0008006" key="3">
    <source>
        <dbReference type="Google" id="ProtNLM"/>
    </source>
</evidence>
<dbReference type="Proteomes" id="UP000178759">
    <property type="component" value="Unassembled WGS sequence"/>
</dbReference>
<dbReference type="PANTHER" id="PTHR28055:SF1">
    <property type="entry name" value="ALTERED INHERITANCE OF MITOCHONDRIA PROTEIN 41, MITOCHONDRIAL"/>
    <property type="match status" value="1"/>
</dbReference>
<dbReference type="SUPFAM" id="SSF89095">
    <property type="entry name" value="GatB/YqeY motif"/>
    <property type="match status" value="1"/>
</dbReference>